<evidence type="ECO:0000313" key="3">
    <source>
        <dbReference type="Proteomes" id="UP000647416"/>
    </source>
</evidence>
<dbReference type="Pfam" id="PF07949">
    <property type="entry name" value="YbbR"/>
    <property type="match status" value="1"/>
</dbReference>
<feature type="transmembrane region" description="Helical" evidence="1">
    <location>
        <begin position="9"/>
        <end position="29"/>
    </location>
</feature>
<dbReference type="Proteomes" id="UP000647416">
    <property type="component" value="Unassembled WGS sequence"/>
</dbReference>
<dbReference type="RefSeq" id="WP_262431341.1">
    <property type="nucleotide sequence ID" value="NZ_JACRTE010000002.1"/>
</dbReference>
<keyword evidence="1" id="KW-0812">Transmembrane</keyword>
<evidence type="ECO:0000313" key="2">
    <source>
        <dbReference type="EMBL" id="MBC8595694.1"/>
    </source>
</evidence>
<organism evidence="2 3">
    <name type="scientific">Qingrenia yutianensis</name>
    <dbReference type="NCBI Taxonomy" id="2763676"/>
    <lineage>
        <taxon>Bacteria</taxon>
        <taxon>Bacillati</taxon>
        <taxon>Bacillota</taxon>
        <taxon>Clostridia</taxon>
        <taxon>Eubacteriales</taxon>
        <taxon>Oscillospiraceae</taxon>
        <taxon>Qingrenia</taxon>
    </lineage>
</organism>
<dbReference type="Gene3D" id="2.170.120.30">
    <property type="match status" value="1"/>
</dbReference>
<evidence type="ECO:0008006" key="4">
    <source>
        <dbReference type="Google" id="ProtNLM"/>
    </source>
</evidence>
<dbReference type="EMBL" id="JACRTE010000002">
    <property type="protein sequence ID" value="MBC8595694.1"/>
    <property type="molecule type" value="Genomic_DNA"/>
</dbReference>
<dbReference type="Gene3D" id="2.170.120.40">
    <property type="entry name" value="YbbR-like domain"/>
    <property type="match status" value="1"/>
</dbReference>
<proteinExistence type="predicted"/>
<dbReference type="PANTHER" id="PTHR37804">
    <property type="entry name" value="CDAA REGULATORY PROTEIN CDAR"/>
    <property type="match status" value="1"/>
</dbReference>
<comment type="caution">
    <text evidence="2">The sequence shown here is derived from an EMBL/GenBank/DDBJ whole genome shotgun (WGS) entry which is preliminary data.</text>
</comment>
<dbReference type="InterPro" id="IPR012505">
    <property type="entry name" value="YbbR"/>
</dbReference>
<sequence>MRDFFKKDWVIKVISVLVSIIIWIYVVYFQNPQYETWIKGVPVTRSNMSTDFSSGKLKILDSNSDTVNIKVKGTRRTVAKLNNANIKVTADMISVTKDGNYTLGTNVVFPVSGITIVQKEPYNYEIAVDKVATSKLKIEVKKTGTLKSGYEIDTESIIPETVSITAPQSILNTVSKAAVTVDISGKSSDIRGNYLIEFYNASGEKIVNPNISKSVEFAEGYFTLTMTKEVEIVPQPTNAEAIEDAGLSVNINGAKTVKIKGKSNIISQIDKIYTKPFSFASISDGAPRTAELDIPENVSLADGAKKTAEFTLGAK</sequence>
<keyword evidence="3" id="KW-1185">Reference proteome</keyword>
<gene>
    <name evidence="2" type="ORF">H8706_02250</name>
</gene>
<dbReference type="PANTHER" id="PTHR37804:SF1">
    <property type="entry name" value="CDAA REGULATORY PROTEIN CDAR"/>
    <property type="match status" value="1"/>
</dbReference>
<keyword evidence="1" id="KW-1133">Transmembrane helix</keyword>
<reference evidence="2" key="1">
    <citation type="submission" date="2020-08" db="EMBL/GenBank/DDBJ databases">
        <title>Genome public.</title>
        <authorList>
            <person name="Liu C."/>
            <person name="Sun Q."/>
        </authorList>
    </citation>
    <scope>NUCLEOTIDE SEQUENCE</scope>
    <source>
        <strain evidence="2">NSJ-50</strain>
    </source>
</reference>
<keyword evidence="1" id="KW-0472">Membrane</keyword>
<dbReference type="InterPro" id="IPR053154">
    <property type="entry name" value="c-di-AMP_regulator"/>
</dbReference>
<evidence type="ECO:0000256" key="1">
    <source>
        <dbReference type="SAM" id="Phobius"/>
    </source>
</evidence>
<name>A0A926IRU0_9FIRM</name>
<dbReference type="AlphaFoldDB" id="A0A926IRU0"/>
<protein>
    <recommendedName>
        <fullName evidence="4">YbbR-like protein</fullName>
    </recommendedName>
</protein>
<accession>A0A926IRU0</accession>